<dbReference type="GO" id="GO:0016887">
    <property type="term" value="F:ATP hydrolysis activity"/>
    <property type="evidence" value="ECO:0007669"/>
    <property type="project" value="InterPro"/>
</dbReference>
<feature type="compositionally biased region" description="Low complexity" evidence="9">
    <location>
        <begin position="937"/>
        <end position="1002"/>
    </location>
</feature>
<evidence type="ECO:0000256" key="7">
    <source>
        <dbReference type="ARBA" id="ARBA00022989"/>
    </source>
</evidence>
<dbReference type="CDD" id="cd06581">
    <property type="entry name" value="TM_PBP1_LivM_like"/>
    <property type="match status" value="1"/>
</dbReference>
<dbReference type="GO" id="GO:0005886">
    <property type="term" value="C:plasma membrane"/>
    <property type="evidence" value="ECO:0007669"/>
    <property type="project" value="UniProtKB-SubCell"/>
</dbReference>
<gene>
    <name evidence="12" type="ORF">FRACA_1580010</name>
</gene>
<dbReference type="Pfam" id="PF12399">
    <property type="entry name" value="BCA_ABC_TP_C"/>
    <property type="match status" value="1"/>
</dbReference>
<reference evidence="12 13" key="1">
    <citation type="submission" date="2017-06" db="EMBL/GenBank/DDBJ databases">
        <authorList>
            <person name="Kim H.J."/>
            <person name="Triplett B.A."/>
        </authorList>
    </citation>
    <scope>NUCLEOTIDE SEQUENCE [LARGE SCALE GENOMIC DNA]</scope>
    <source>
        <strain evidence="12">FRACA_ARgP5</strain>
    </source>
</reference>
<dbReference type="InterPro" id="IPR027417">
    <property type="entry name" value="P-loop_NTPase"/>
</dbReference>
<dbReference type="PANTHER" id="PTHR45772:SF9">
    <property type="entry name" value="CONSERVED COMPONENT OF ABC TRANSPORTER FOR NATURAL AMINO ACIDS"/>
    <property type="match status" value="1"/>
</dbReference>
<keyword evidence="2" id="KW-0813">Transport</keyword>
<feature type="transmembrane region" description="Helical" evidence="10">
    <location>
        <begin position="379"/>
        <end position="399"/>
    </location>
</feature>
<dbReference type="InterPro" id="IPR043428">
    <property type="entry name" value="LivM-like"/>
</dbReference>
<feature type="transmembrane region" description="Helical" evidence="10">
    <location>
        <begin position="63"/>
        <end position="84"/>
    </location>
</feature>
<feature type="compositionally biased region" description="Low complexity" evidence="9">
    <location>
        <begin position="630"/>
        <end position="669"/>
    </location>
</feature>
<feature type="transmembrane region" description="Helical" evidence="10">
    <location>
        <begin position="7"/>
        <end position="28"/>
    </location>
</feature>
<evidence type="ECO:0000256" key="2">
    <source>
        <dbReference type="ARBA" id="ARBA00022448"/>
    </source>
</evidence>
<dbReference type="PROSITE" id="PS50893">
    <property type="entry name" value="ABC_TRANSPORTER_2"/>
    <property type="match status" value="1"/>
</dbReference>
<dbReference type="InterPro" id="IPR051120">
    <property type="entry name" value="ABC_AA/LPS_Transport"/>
</dbReference>
<keyword evidence="13" id="KW-1185">Reference proteome</keyword>
<evidence type="ECO:0000256" key="4">
    <source>
        <dbReference type="ARBA" id="ARBA00022692"/>
    </source>
</evidence>
<feature type="transmembrane region" description="Helical" evidence="10">
    <location>
        <begin position="34"/>
        <end position="51"/>
    </location>
</feature>
<evidence type="ECO:0000256" key="9">
    <source>
        <dbReference type="SAM" id="MobiDB-lite"/>
    </source>
</evidence>
<feature type="transmembrane region" description="Helical" evidence="10">
    <location>
        <begin position="302"/>
        <end position="320"/>
    </location>
</feature>
<feature type="transmembrane region" description="Helical" evidence="10">
    <location>
        <begin position="353"/>
        <end position="373"/>
    </location>
</feature>
<dbReference type="EMBL" id="FZMO01000066">
    <property type="protein sequence ID" value="SNQ46830.1"/>
    <property type="molecule type" value="Genomic_DNA"/>
</dbReference>
<dbReference type="SUPFAM" id="SSF52540">
    <property type="entry name" value="P-loop containing nucleoside triphosphate hydrolases"/>
    <property type="match status" value="1"/>
</dbReference>
<evidence type="ECO:0000256" key="3">
    <source>
        <dbReference type="ARBA" id="ARBA00022475"/>
    </source>
</evidence>
<evidence type="ECO:0000256" key="8">
    <source>
        <dbReference type="ARBA" id="ARBA00023136"/>
    </source>
</evidence>
<dbReference type="Gene3D" id="3.40.50.300">
    <property type="entry name" value="P-loop containing nucleotide triphosphate hydrolases"/>
    <property type="match status" value="1"/>
</dbReference>
<comment type="subcellular location">
    <subcellularLocation>
        <location evidence="1">Cell membrane</location>
        <topology evidence="1">Multi-pass membrane protein</topology>
    </subcellularLocation>
</comment>
<feature type="region of interest" description="Disordered" evidence="9">
    <location>
        <begin position="630"/>
        <end position="681"/>
    </location>
</feature>
<sequence length="1140" mass="116499">MQEFFQFALLGLGGGAIVALLAQGIVLIYRGSGVVNFAHGAFALAGAYIVYELRTKHGWPAVPAMVVSAIVAALFGVLVQVLIMRPLRTAPPLSRVIATLGVLATIQSIATIRYGGTSLVQVTSSLPSSGVKIIGVNVGQDRLWLLAIAVVVTVVVWAVTRFTTLGLAISASAANERAAATLGWSPNFLACLTWAFGGAIASMAGSLVAPITGLSVVTFSMLLIAALAAALLGGFSSMPLVLLGGLVIGITQSEFTNYVKLTGAVDTVPFVAIILVLIVRGRSLPLRSFVSERPAVASSGRLNPFLVIGLAAVAIVLELAVLPDDWLQAVTISLTFGLFALSVIVLTGWAGQLSLAQIALGGVGALGTGLLVAKSGWPFIPALIAGIAIAVVGGLLFALPALRTRGINLAVVTFGLGFAVQQMAFQRSGWTGGADGLAVGAQKVFGFDIDPLVKPANYAVFCVVCLTLATVVVANIRRGRTGRRMLAVRTNERAAAALGISVFSTKLYAFAVSAGVAGLAGVLLAFQSYNIVYGITFDPFSSVNVVLIAVIGGLGYLSGPLYGSLLVTGGVGSLVILNIFGEGTNLAWINLFGGIVLLLTLLTNRNGIAHANRETAQRLRRLLGARRQPAAATAGATASPDTTASPNTTASPDSTASAQASPSAGATTAEPAEPLRHRVTPRTLTVRGLTVRFGGVVAVNNVDITVRPGEVVGLLGPNGAGKTTLIDAITGFVNAAGEATLDDQRLHGRSPSARARTGLARSFQSLELFEDISVRDNLVAASDDQNKRVMATDLVWPGRISMTDAATAAVAELELAEYLDSKPDDLPYGVRRQVAIARAVAAAPSVLLLDEPAAGLDEHESRELGHLIRRLADEWGMGILLVEHDVAMVMRTADRVVVLEFGKKIADATPAEVRNDPAVIAAYLGTATPDDDDDADAPAAALPVPSAETVSSEAVSSEAVSSEAAPVEVTPAEATPTADEPAGPAEASASEPAPADAAPVDAAETESAETESAETGAAETESAETESAATARTAGDKSEVVTTSTEAAPATAEEAKPVPATPNGSHSAKPAVAEGATNTASVPEDGANGATAGQSAGDRSGAQVGAESVPGGQGARPDRGPERPGRAAGRARSREEGQTT</sequence>
<feature type="transmembrane region" description="Helical" evidence="10">
    <location>
        <begin position="326"/>
        <end position="346"/>
    </location>
</feature>
<feature type="transmembrane region" description="Helical" evidence="10">
    <location>
        <begin position="143"/>
        <end position="167"/>
    </location>
</feature>
<feature type="compositionally biased region" description="Low complexity" evidence="9">
    <location>
        <begin position="1040"/>
        <end position="1062"/>
    </location>
</feature>
<feature type="region of interest" description="Disordered" evidence="9">
    <location>
        <begin position="926"/>
        <end position="1140"/>
    </location>
</feature>
<dbReference type="InterPro" id="IPR003439">
    <property type="entry name" value="ABC_transporter-like_ATP-bd"/>
</dbReference>
<feature type="transmembrane region" description="Helical" evidence="10">
    <location>
        <begin position="456"/>
        <end position="476"/>
    </location>
</feature>
<feature type="compositionally biased region" description="Low complexity" evidence="9">
    <location>
        <begin position="1013"/>
        <end position="1033"/>
    </location>
</feature>
<evidence type="ECO:0000256" key="5">
    <source>
        <dbReference type="ARBA" id="ARBA00022741"/>
    </source>
</evidence>
<keyword evidence="4 10" id="KW-0812">Transmembrane</keyword>
<protein>
    <submittedName>
        <fullName evidence="12">ABC transporter</fullName>
    </submittedName>
</protein>
<dbReference type="RefSeq" id="WP_207770201.1">
    <property type="nucleotide sequence ID" value="NZ_FZMO01000066.1"/>
</dbReference>
<keyword evidence="3" id="KW-1003">Cell membrane</keyword>
<dbReference type="Proteomes" id="UP000234331">
    <property type="component" value="Unassembled WGS sequence"/>
</dbReference>
<dbReference type="InterPro" id="IPR032823">
    <property type="entry name" value="BCA_ABC_TP_C"/>
</dbReference>
<dbReference type="InterPro" id="IPR003593">
    <property type="entry name" value="AAA+_ATPase"/>
</dbReference>
<dbReference type="InterPro" id="IPR001851">
    <property type="entry name" value="ABC_transp_permease"/>
</dbReference>
<evidence type="ECO:0000313" key="12">
    <source>
        <dbReference type="EMBL" id="SNQ46830.1"/>
    </source>
</evidence>
<feature type="transmembrane region" description="Helical" evidence="10">
    <location>
        <begin position="507"/>
        <end position="526"/>
    </location>
</feature>
<evidence type="ECO:0000256" key="1">
    <source>
        <dbReference type="ARBA" id="ARBA00004651"/>
    </source>
</evidence>
<feature type="domain" description="ABC transporter" evidence="11">
    <location>
        <begin position="684"/>
        <end position="926"/>
    </location>
</feature>
<feature type="transmembrane region" description="Helical" evidence="10">
    <location>
        <begin position="187"/>
        <end position="209"/>
    </location>
</feature>
<proteinExistence type="predicted"/>
<feature type="compositionally biased region" description="Acidic residues" evidence="9">
    <location>
        <begin position="1003"/>
        <end position="1012"/>
    </location>
</feature>
<feature type="transmembrane region" description="Helical" evidence="10">
    <location>
        <begin position="406"/>
        <end position="425"/>
    </location>
</feature>
<evidence type="ECO:0000259" key="11">
    <source>
        <dbReference type="PROSITE" id="PS50893"/>
    </source>
</evidence>
<evidence type="ECO:0000256" key="10">
    <source>
        <dbReference type="SAM" id="Phobius"/>
    </source>
</evidence>
<dbReference type="CDD" id="cd06582">
    <property type="entry name" value="TM_PBP1_LivH_like"/>
    <property type="match status" value="1"/>
</dbReference>
<name>A0A2I2KMD9_9ACTN</name>
<keyword evidence="8 10" id="KW-0472">Membrane</keyword>
<keyword evidence="6" id="KW-0067">ATP-binding</keyword>
<feature type="compositionally biased region" description="Basic and acidic residues" evidence="9">
    <location>
        <begin position="1116"/>
        <end position="1125"/>
    </location>
</feature>
<dbReference type="GO" id="GO:0015658">
    <property type="term" value="F:branched-chain amino acid transmembrane transporter activity"/>
    <property type="evidence" value="ECO:0007669"/>
    <property type="project" value="InterPro"/>
</dbReference>
<feature type="transmembrane region" description="Helical" evidence="10">
    <location>
        <begin position="221"/>
        <end position="249"/>
    </location>
</feature>
<keyword evidence="5" id="KW-0547">Nucleotide-binding</keyword>
<evidence type="ECO:0000313" key="13">
    <source>
        <dbReference type="Proteomes" id="UP000234331"/>
    </source>
</evidence>
<keyword evidence="7 10" id="KW-1133">Transmembrane helix</keyword>
<dbReference type="SMART" id="SM00382">
    <property type="entry name" value="AAA"/>
    <property type="match status" value="1"/>
</dbReference>
<organism evidence="12 13">
    <name type="scientific">Frankia canadensis</name>
    <dbReference type="NCBI Taxonomy" id="1836972"/>
    <lineage>
        <taxon>Bacteria</taxon>
        <taxon>Bacillati</taxon>
        <taxon>Actinomycetota</taxon>
        <taxon>Actinomycetes</taxon>
        <taxon>Frankiales</taxon>
        <taxon>Frankiaceae</taxon>
        <taxon>Frankia</taxon>
    </lineage>
</organism>
<evidence type="ECO:0000256" key="6">
    <source>
        <dbReference type="ARBA" id="ARBA00022840"/>
    </source>
</evidence>
<accession>A0A2I2KMD9</accession>
<dbReference type="Pfam" id="PF00005">
    <property type="entry name" value="ABC_tran"/>
    <property type="match status" value="1"/>
</dbReference>
<dbReference type="GO" id="GO:0005524">
    <property type="term" value="F:ATP binding"/>
    <property type="evidence" value="ECO:0007669"/>
    <property type="project" value="UniProtKB-KW"/>
</dbReference>
<feature type="transmembrane region" description="Helical" evidence="10">
    <location>
        <begin position="261"/>
        <end position="281"/>
    </location>
</feature>
<feature type="transmembrane region" description="Helical" evidence="10">
    <location>
        <begin position="96"/>
        <end position="122"/>
    </location>
</feature>
<dbReference type="PANTHER" id="PTHR45772">
    <property type="entry name" value="CONSERVED COMPONENT OF ABC TRANSPORTER FOR NATURAL AMINO ACIDS-RELATED"/>
    <property type="match status" value="1"/>
</dbReference>
<dbReference type="AlphaFoldDB" id="A0A2I2KMD9"/>
<dbReference type="Pfam" id="PF02653">
    <property type="entry name" value="BPD_transp_2"/>
    <property type="match status" value="2"/>
</dbReference>